<feature type="compositionally biased region" description="Polar residues" evidence="1">
    <location>
        <begin position="29"/>
        <end position="38"/>
    </location>
</feature>
<name>U6L212_EIMTE</name>
<dbReference type="EMBL" id="HG676713">
    <property type="protein sequence ID" value="CDJ44221.1"/>
    <property type="molecule type" value="Genomic_DNA"/>
</dbReference>
<feature type="compositionally biased region" description="Gly residues" evidence="1">
    <location>
        <begin position="40"/>
        <end position="55"/>
    </location>
</feature>
<accession>U6L212</accession>
<dbReference type="RefSeq" id="XP_013234970.1">
    <property type="nucleotide sequence ID" value="XM_013379516.1"/>
</dbReference>
<keyword evidence="3" id="KW-1185">Reference proteome</keyword>
<dbReference type="AlphaFoldDB" id="U6L212"/>
<reference evidence="2" key="2">
    <citation type="submission" date="2013-10" db="EMBL/GenBank/DDBJ databases">
        <authorList>
            <person name="Aslett M."/>
        </authorList>
    </citation>
    <scope>NUCLEOTIDE SEQUENCE [LARGE SCALE GENOMIC DNA]</scope>
    <source>
        <strain evidence="2">Houghton</strain>
    </source>
</reference>
<dbReference type="GeneID" id="25256164"/>
<feature type="region of interest" description="Disordered" evidence="1">
    <location>
        <begin position="1"/>
        <end position="55"/>
    </location>
</feature>
<evidence type="ECO:0000256" key="1">
    <source>
        <dbReference type="SAM" id="MobiDB-lite"/>
    </source>
</evidence>
<organism evidence="2 3">
    <name type="scientific">Eimeria tenella</name>
    <name type="common">Coccidian parasite</name>
    <dbReference type="NCBI Taxonomy" id="5802"/>
    <lineage>
        <taxon>Eukaryota</taxon>
        <taxon>Sar</taxon>
        <taxon>Alveolata</taxon>
        <taxon>Apicomplexa</taxon>
        <taxon>Conoidasida</taxon>
        <taxon>Coccidia</taxon>
        <taxon>Eucoccidiorida</taxon>
        <taxon>Eimeriorina</taxon>
        <taxon>Eimeriidae</taxon>
        <taxon>Eimeria</taxon>
    </lineage>
</organism>
<feature type="non-terminal residue" evidence="2">
    <location>
        <position position="55"/>
    </location>
</feature>
<evidence type="ECO:0000313" key="2">
    <source>
        <dbReference type="EMBL" id="CDJ44221.1"/>
    </source>
</evidence>
<gene>
    <name evidence="2" type="ORF">ETH_00035615</name>
</gene>
<protein>
    <submittedName>
        <fullName evidence="2">Uncharacterized protein</fullName>
    </submittedName>
</protein>
<dbReference type="Proteomes" id="UP000030747">
    <property type="component" value="Unassembled WGS sequence"/>
</dbReference>
<evidence type="ECO:0000313" key="3">
    <source>
        <dbReference type="Proteomes" id="UP000030747"/>
    </source>
</evidence>
<proteinExistence type="predicted"/>
<sequence length="55" mass="5660">MQPEGEEALQHPSAAWGLEETEEGGSTSISVDASGYQTGPQGGSSEGPGSGRRRR</sequence>
<reference evidence="2" key="1">
    <citation type="submission" date="2013-10" db="EMBL/GenBank/DDBJ databases">
        <title>Genomic analysis of the causative agents of coccidiosis in chickens.</title>
        <authorList>
            <person name="Reid A.J."/>
            <person name="Blake D."/>
            <person name="Billington K."/>
            <person name="Browne H."/>
            <person name="Dunn M."/>
            <person name="Hung S."/>
            <person name="Kawahara F."/>
            <person name="Miranda-Saavedra D."/>
            <person name="Mourier T."/>
            <person name="Nagra H."/>
            <person name="Otto T.D."/>
            <person name="Rawlings N."/>
            <person name="Sanchez A."/>
            <person name="Sanders M."/>
            <person name="Subramaniam C."/>
            <person name="Tay Y."/>
            <person name="Dear P."/>
            <person name="Doerig C."/>
            <person name="Gruber A."/>
            <person name="Parkinson J."/>
            <person name="Shirley M."/>
            <person name="Wan K.L."/>
            <person name="Berriman M."/>
            <person name="Tomley F."/>
            <person name="Pain A."/>
        </authorList>
    </citation>
    <scope>NUCLEOTIDE SEQUENCE [LARGE SCALE GENOMIC DNA]</scope>
    <source>
        <strain evidence="2">Houghton</strain>
    </source>
</reference>